<evidence type="ECO:0000256" key="5">
    <source>
        <dbReference type="ARBA" id="ARBA00022741"/>
    </source>
</evidence>
<dbReference type="SUPFAM" id="SSF47384">
    <property type="entry name" value="Homodimeric domain of signal transducing histidine kinase"/>
    <property type="match status" value="1"/>
</dbReference>
<dbReference type="SUPFAM" id="SSF55785">
    <property type="entry name" value="PYP-like sensor domain (PAS domain)"/>
    <property type="match status" value="1"/>
</dbReference>
<dbReference type="PROSITE" id="PS50112">
    <property type="entry name" value="PAS"/>
    <property type="match status" value="1"/>
</dbReference>
<dbReference type="Pfam" id="PF02518">
    <property type="entry name" value="HATPase_c"/>
    <property type="match status" value="1"/>
</dbReference>
<dbReference type="Gene3D" id="1.10.287.130">
    <property type="match status" value="1"/>
</dbReference>
<evidence type="ECO:0000256" key="3">
    <source>
        <dbReference type="ARBA" id="ARBA00022553"/>
    </source>
</evidence>
<keyword evidence="3" id="KW-0597">Phosphoprotein</keyword>
<evidence type="ECO:0000256" key="10">
    <source>
        <dbReference type="SAM" id="Coils"/>
    </source>
</evidence>
<feature type="domain" description="PAC" evidence="13">
    <location>
        <begin position="244"/>
        <end position="296"/>
    </location>
</feature>
<comment type="caution">
    <text evidence="15">The sequence shown here is derived from an EMBL/GenBank/DDBJ whole genome shotgun (WGS) entry which is preliminary data.</text>
</comment>
<keyword evidence="9" id="KW-0129">CBS domain</keyword>
<dbReference type="EMBL" id="DSVQ01000011">
    <property type="protein sequence ID" value="HGT38632.1"/>
    <property type="molecule type" value="Genomic_DNA"/>
</dbReference>
<evidence type="ECO:0000256" key="4">
    <source>
        <dbReference type="ARBA" id="ARBA00022679"/>
    </source>
</evidence>
<sequence>MPPTAVDALCPLVLRVPAEARIADCALHLRSQHPTHAAVFDQDRFLGLCPLRDALLTSPQRIFVDLLPRTPLPSLAPDTPLPEIGRLLSQHAVEALPVLDRDGQLLGMVTQTSLLGACLREVEALAQQRESAREKLEDCVAQRTAELLALNSALQAEIADRKKTEAELSRHRNYLRLIIDTIPACITIVTPEGRIQEINPVGVPMMGANSTGQVVSRSILEWIVPEHKAEFLGRLQRAGQQQAEEWEYQMISPSGDAVWMRSIAAALPQQPDEPPHILLITWDINERRLFQQQMQQLQSDLAHVARLNTMGEMATGLAHELNQPLAAIAALASAGLTLLSADKEQQRVLAELLQRIAGQTERAGRIIHRLRALVRKRQEIRAVVDVNASIQEILDLIKSDPQFAEFRVRTDFRSSLPPVECDPVQLQQVVMNLVRNGMEAMVDVPDEQRELIVQTRLASPAEIQVTVSDRGRGLKPEETARLFEPFFTTKSQGLGLGLSISRSIIEAQGGQLWMTENPTGGLSFHFKLPICPREAT</sequence>
<dbReference type="SMART" id="SM00387">
    <property type="entry name" value="HATPase_c"/>
    <property type="match status" value="1"/>
</dbReference>
<proteinExistence type="predicted"/>
<keyword evidence="6" id="KW-0418">Kinase</keyword>
<keyword evidence="7" id="KW-0067">ATP-binding</keyword>
<dbReference type="SMART" id="SM00091">
    <property type="entry name" value="PAS"/>
    <property type="match status" value="1"/>
</dbReference>
<evidence type="ECO:0000259" key="11">
    <source>
        <dbReference type="PROSITE" id="PS50109"/>
    </source>
</evidence>
<dbReference type="InterPro" id="IPR005467">
    <property type="entry name" value="His_kinase_dom"/>
</dbReference>
<dbReference type="GO" id="GO:0005524">
    <property type="term" value="F:ATP binding"/>
    <property type="evidence" value="ECO:0007669"/>
    <property type="project" value="UniProtKB-KW"/>
</dbReference>
<dbReference type="InterPro" id="IPR003661">
    <property type="entry name" value="HisK_dim/P_dom"/>
</dbReference>
<dbReference type="CDD" id="cd00130">
    <property type="entry name" value="PAS"/>
    <property type="match status" value="1"/>
</dbReference>
<dbReference type="PRINTS" id="PR00344">
    <property type="entry name" value="BCTRLSENSOR"/>
</dbReference>
<comment type="catalytic activity">
    <reaction evidence="1">
        <text>ATP + protein L-histidine = ADP + protein N-phospho-L-histidine.</text>
        <dbReference type="EC" id="2.7.13.3"/>
    </reaction>
</comment>
<dbReference type="PANTHER" id="PTHR43065">
    <property type="entry name" value="SENSOR HISTIDINE KINASE"/>
    <property type="match status" value="1"/>
</dbReference>
<gene>
    <name evidence="15" type="ORF">ENS64_05130</name>
</gene>
<dbReference type="InterPro" id="IPR004358">
    <property type="entry name" value="Sig_transdc_His_kin-like_C"/>
</dbReference>
<protein>
    <recommendedName>
        <fullName evidence="2">histidine kinase</fullName>
        <ecNumber evidence="2">2.7.13.3</ecNumber>
    </recommendedName>
</protein>
<dbReference type="Pfam" id="PF08448">
    <property type="entry name" value="PAS_4"/>
    <property type="match status" value="1"/>
</dbReference>
<dbReference type="InterPro" id="IPR000644">
    <property type="entry name" value="CBS_dom"/>
</dbReference>
<dbReference type="Pfam" id="PF00571">
    <property type="entry name" value="CBS"/>
    <property type="match status" value="1"/>
</dbReference>
<dbReference type="EC" id="2.7.13.3" evidence="2"/>
<dbReference type="Gene3D" id="3.30.450.20">
    <property type="entry name" value="PAS domain"/>
    <property type="match status" value="1"/>
</dbReference>
<dbReference type="SMART" id="SM00388">
    <property type="entry name" value="HisKA"/>
    <property type="match status" value="1"/>
</dbReference>
<reference evidence="15" key="1">
    <citation type="journal article" date="2020" name="mSystems">
        <title>Genome- and Community-Level Interaction Insights into Carbon Utilization and Element Cycling Functions of Hydrothermarchaeota in Hydrothermal Sediment.</title>
        <authorList>
            <person name="Zhou Z."/>
            <person name="Liu Y."/>
            <person name="Xu W."/>
            <person name="Pan J."/>
            <person name="Luo Z.H."/>
            <person name="Li M."/>
        </authorList>
    </citation>
    <scope>NUCLEOTIDE SEQUENCE [LARGE SCALE GENOMIC DNA]</scope>
    <source>
        <strain evidence="15">SpSt-508</strain>
    </source>
</reference>
<feature type="coiled-coil region" evidence="10">
    <location>
        <begin position="115"/>
        <end position="142"/>
    </location>
</feature>
<dbReference type="PROSITE" id="PS50109">
    <property type="entry name" value="HIS_KIN"/>
    <property type="match status" value="1"/>
</dbReference>
<dbReference type="Pfam" id="PF00512">
    <property type="entry name" value="HisKA"/>
    <property type="match status" value="1"/>
</dbReference>
<feature type="domain" description="PAS" evidence="12">
    <location>
        <begin position="171"/>
        <end position="242"/>
    </location>
</feature>
<feature type="domain" description="CBS" evidence="14">
    <location>
        <begin position="68"/>
        <end position="125"/>
    </location>
</feature>
<keyword evidence="5" id="KW-0547">Nucleotide-binding</keyword>
<dbReference type="InterPro" id="IPR000014">
    <property type="entry name" value="PAS"/>
</dbReference>
<feature type="domain" description="Histidine kinase" evidence="11">
    <location>
        <begin position="316"/>
        <end position="532"/>
    </location>
</feature>
<dbReference type="Gene3D" id="3.10.580.10">
    <property type="entry name" value="CBS-domain"/>
    <property type="match status" value="1"/>
</dbReference>
<dbReference type="InterPro" id="IPR035965">
    <property type="entry name" value="PAS-like_dom_sf"/>
</dbReference>
<name>A0A7C4LJJ4_9PLAN</name>
<evidence type="ECO:0000259" key="13">
    <source>
        <dbReference type="PROSITE" id="PS50113"/>
    </source>
</evidence>
<dbReference type="PROSITE" id="PS51371">
    <property type="entry name" value="CBS"/>
    <property type="match status" value="1"/>
</dbReference>
<evidence type="ECO:0000256" key="7">
    <source>
        <dbReference type="ARBA" id="ARBA00022840"/>
    </source>
</evidence>
<dbReference type="SUPFAM" id="SSF55874">
    <property type="entry name" value="ATPase domain of HSP90 chaperone/DNA topoisomerase II/histidine kinase"/>
    <property type="match status" value="1"/>
</dbReference>
<accession>A0A7C4LJJ4</accession>
<evidence type="ECO:0000256" key="9">
    <source>
        <dbReference type="PROSITE-ProRule" id="PRU00703"/>
    </source>
</evidence>
<evidence type="ECO:0000256" key="2">
    <source>
        <dbReference type="ARBA" id="ARBA00012438"/>
    </source>
</evidence>
<evidence type="ECO:0000259" key="12">
    <source>
        <dbReference type="PROSITE" id="PS50112"/>
    </source>
</evidence>
<dbReference type="GO" id="GO:0000155">
    <property type="term" value="F:phosphorelay sensor kinase activity"/>
    <property type="evidence" value="ECO:0007669"/>
    <property type="project" value="InterPro"/>
</dbReference>
<evidence type="ECO:0000259" key="14">
    <source>
        <dbReference type="PROSITE" id="PS51371"/>
    </source>
</evidence>
<dbReference type="InterPro" id="IPR036890">
    <property type="entry name" value="HATPase_C_sf"/>
</dbReference>
<evidence type="ECO:0000256" key="6">
    <source>
        <dbReference type="ARBA" id="ARBA00022777"/>
    </source>
</evidence>
<dbReference type="SMART" id="SM00116">
    <property type="entry name" value="CBS"/>
    <property type="match status" value="1"/>
</dbReference>
<dbReference type="Gene3D" id="6.10.250.2580">
    <property type="match status" value="1"/>
</dbReference>
<evidence type="ECO:0000313" key="15">
    <source>
        <dbReference type="EMBL" id="HGT38632.1"/>
    </source>
</evidence>
<dbReference type="InterPro" id="IPR046342">
    <property type="entry name" value="CBS_dom_sf"/>
</dbReference>
<dbReference type="InterPro" id="IPR000700">
    <property type="entry name" value="PAS-assoc_C"/>
</dbReference>
<dbReference type="NCBIfam" id="TIGR00229">
    <property type="entry name" value="sensory_box"/>
    <property type="match status" value="1"/>
</dbReference>
<evidence type="ECO:0000256" key="8">
    <source>
        <dbReference type="ARBA" id="ARBA00023012"/>
    </source>
</evidence>
<dbReference type="InterPro" id="IPR003594">
    <property type="entry name" value="HATPase_dom"/>
</dbReference>
<dbReference type="InterPro" id="IPR013656">
    <property type="entry name" value="PAS_4"/>
</dbReference>
<organism evidence="15">
    <name type="scientific">Schlesneria paludicola</name>
    <dbReference type="NCBI Taxonomy" id="360056"/>
    <lineage>
        <taxon>Bacteria</taxon>
        <taxon>Pseudomonadati</taxon>
        <taxon>Planctomycetota</taxon>
        <taxon>Planctomycetia</taxon>
        <taxon>Planctomycetales</taxon>
        <taxon>Planctomycetaceae</taxon>
        <taxon>Schlesneria</taxon>
    </lineage>
</organism>
<keyword evidence="10" id="KW-0175">Coiled coil</keyword>
<dbReference type="CDD" id="cd02205">
    <property type="entry name" value="CBS_pair_SF"/>
    <property type="match status" value="1"/>
</dbReference>
<evidence type="ECO:0000256" key="1">
    <source>
        <dbReference type="ARBA" id="ARBA00000085"/>
    </source>
</evidence>
<dbReference type="AlphaFoldDB" id="A0A7C4LJJ4"/>
<dbReference type="Gene3D" id="3.30.565.10">
    <property type="entry name" value="Histidine kinase-like ATPase, C-terminal domain"/>
    <property type="match status" value="1"/>
</dbReference>
<dbReference type="SUPFAM" id="SSF54631">
    <property type="entry name" value="CBS-domain pair"/>
    <property type="match status" value="1"/>
</dbReference>
<dbReference type="PANTHER" id="PTHR43065:SF10">
    <property type="entry name" value="PEROXIDE STRESS-ACTIVATED HISTIDINE KINASE MAK3"/>
    <property type="match status" value="1"/>
</dbReference>
<keyword evidence="4" id="KW-0808">Transferase</keyword>
<dbReference type="PROSITE" id="PS50113">
    <property type="entry name" value="PAC"/>
    <property type="match status" value="1"/>
</dbReference>
<keyword evidence="8" id="KW-0902">Two-component regulatory system</keyword>
<dbReference type="InterPro" id="IPR036097">
    <property type="entry name" value="HisK_dim/P_sf"/>
</dbReference>